<evidence type="ECO:0000256" key="1">
    <source>
        <dbReference type="SAM" id="SignalP"/>
    </source>
</evidence>
<dbReference type="Proteomes" id="UP000501705">
    <property type="component" value="Chromosome"/>
</dbReference>
<keyword evidence="1" id="KW-0732">Signal</keyword>
<dbReference type="EMBL" id="CP046171">
    <property type="protein sequence ID" value="QIS01532.1"/>
    <property type="molecule type" value="Genomic_DNA"/>
</dbReference>
<dbReference type="RefSeq" id="WP_167460673.1">
    <property type="nucleotide sequence ID" value="NZ_CP046171.1"/>
</dbReference>
<dbReference type="AlphaFoldDB" id="A0A6G9XKS3"/>
<protein>
    <submittedName>
        <fullName evidence="2">Uncharacterized protein</fullName>
    </submittedName>
</protein>
<accession>A0A6G9XKS3</accession>
<gene>
    <name evidence="2" type="ORF">F5X71_03680</name>
</gene>
<feature type="chain" id="PRO_5026091286" evidence="1">
    <location>
        <begin position="24"/>
        <end position="70"/>
    </location>
</feature>
<reference evidence="2 3" key="1">
    <citation type="journal article" date="2019" name="ACS Chem. Biol.">
        <title>Identification and Mobilization of a Cryptic Antibiotic Biosynthesis Gene Locus from a Human-Pathogenic Nocardia Isolate.</title>
        <authorList>
            <person name="Herisse M."/>
            <person name="Ishida K."/>
            <person name="Porter J.L."/>
            <person name="Howden B."/>
            <person name="Hertweck C."/>
            <person name="Stinear T.P."/>
            <person name="Pidot S.J."/>
        </authorList>
    </citation>
    <scope>NUCLEOTIDE SEQUENCE [LARGE SCALE GENOMIC DNA]</scope>
    <source>
        <strain evidence="2 3">AUSMDU00024985</strain>
    </source>
</reference>
<feature type="signal peptide" evidence="1">
    <location>
        <begin position="1"/>
        <end position="23"/>
    </location>
</feature>
<name>A0A6G9XKS3_NOCBR</name>
<sequence>MTNCVAASAITLGTLAGAGYATAEPGLALEPATDAVPEAQPIDGVSSGSARLLTSLSARLSCDIGPPMCP</sequence>
<evidence type="ECO:0000313" key="2">
    <source>
        <dbReference type="EMBL" id="QIS01532.1"/>
    </source>
</evidence>
<organism evidence="2 3">
    <name type="scientific">Nocardia brasiliensis</name>
    <dbReference type="NCBI Taxonomy" id="37326"/>
    <lineage>
        <taxon>Bacteria</taxon>
        <taxon>Bacillati</taxon>
        <taxon>Actinomycetota</taxon>
        <taxon>Actinomycetes</taxon>
        <taxon>Mycobacteriales</taxon>
        <taxon>Nocardiaceae</taxon>
        <taxon>Nocardia</taxon>
    </lineage>
</organism>
<proteinExistence type="predicted"/>
<evidence type="ECO:0000313" key="3">
    <source>
        <dbReference type="Proteomes" id="UP000501705"/>
    </source>
</evidence>